<feature type="signal peptide" evidence="5">
    <location>
        <begin position="1"/>
        <end position="16"/>
    </location>
</feature>
<feature type="compositionally biased region" description="Basic and acidic residues" evidence="4">
    <location>
        <begin position="316"/>
        <end position="346"/>
    </location>
</feature>
<evidence type="ECO:0000256" key="4">
    <source>
        <dbReference type="SAM" id="MobiDB-lite"/>
    </source>
</evidence>
<dbReference type="Pfam" id="PF01764">
    <property type="entry name" value="Lipase_3"/>
    <property type="match status" value="1"/>
</dbReference>
<evidence type="ECO:0000256" key="3">
    <source>
        <dbReference type="ARBA" id="ARBA00048461"/>
    </source>
</evidence>
<dbReference type="SUPFAM" id="SSF53474">
    <property type="entry name" value="alpha/beta-Hydrolases"/>
    <property type="match status" value="1"/>
</dbReference>
<dbReference type="InterPro" id="IPR051218">
    <property type="entry name" value="Sec_MonoDiacylglyc_Lipase"/>
</dbReference>
<evidence type="ECO:0000259" key="6">
    <source>
        <dbReference type="Pfam" id="PF01764"/>
    </source>
</evidence>
<comment type="similarity">
    <text evidence="1">Belongs to the AB hydrolase superfamily. Lipase family. Class 3 subfamily.</text>
</comment>
<proteinExistence type="inferred from homology"/>
<comment type="catalytic activity">
    <reaction evidence="3">
        <text>a monoacylglycerol + H2O = glycerol + a fatty acid + H(+)</text>
        <dbReference type="Rhea" id="RHEA:15245"/>
        <dbReference type="ChEBI" id="CHEBI:15377"/>
        <dbReference type="ChEBI" id="CHEBI:15378"/>
        <dbReference type="ChEBI" id="CHEBI:17408"/>
        <dbReference type="ChEBI" id="CHEBI:17754"/>
        <dbReference type="ChEBI" id="CHEBI:28868"/>
    </reaction>
</comment>
<protein>
    <recommendedName>
        <fullName evidence="6">Fungal lipase-type domain-containing protein</fullName>
    </recommendedName>
</protein>
<dbReference type="EMBL" id="JASWJB010000033">
    <property type="protein sequence ID" value="KAK2608739.1"/>
    <property type="molecule type" value="Genomic_DNA"/>
</dbReference>
<organism evidence="7 8">
    <name type="scientific">Conoideocrella luteorostrata</name>
    <dbReference type="NCBI Taxonomy" id="1105319"/>
    <lineage>
        <taxon>Eukaryota</taxon>
        <taxon>Fungi</taxon>
        <taxon>Dikarya</taxon>
        <taxon>Ascomycota</taxon>
        <taxon>Pezizomycotina</taxon>
        <taxon>Sordariomycetes</taxon>
        <taxon>Hypocreomycetidae</taxon>
        <taxon>Hypocreales</taxon>
        <taxon>Clavicipitaceae</taxon>
        <taxon>Conoideocrella</taxon>
    </lineage>
</organism>
<feature type="region of interest" description="Disordered" evidence="4">
    <location>
        <begin position="316"/>
        <end position="352"/>
    </location>
</feature>
<gene>
    <name evidence="7" type="ORF">QQS21_002728</name>
</gene>
<evidence type="ECO:0000313" key="8">
    <source>
        <dbReference type="Proteomes" id="UP001251528"/>
    </source>
</evidence>
<evidence type="ECO:0000256" key="5">
    <source>
        <dbReference type="SAM" id="SignalP"/>
    </source>
</evidence>
<dbReference type="InterPro" id="IPR002921">
    <property type="entry name" value="Fungal_lipase-type"/>
</dbReference>
<evidence type="ECO:0000256" key="2">
    <source>
        <dbReference type="ARBA" id="ARBA00047591"/>
    </source>
</evidence>
<reference evidence="7" key="1">
    <citation type="submission" date="2023-06" db="EMBL/GenBank/DDBJ databases">
        <title>Conoideocrella luteorostrata (Hypocreales: Clavicipitaceae), a potential biocontrol fungus for elongate hemlock scale in United States Christmas tree production areas.</title>
        <authorList>
            <person name="Barrett H."/>
            <person name="Lovett B."/>
            <person name="Macias A.M."/>
            <person name="Stajich J.E."/>
            <person name="Kasson M.T."/>
        </authorList>
    </citation>
    <scope>NUCLEOTIDE SEQUENCE</scope>
    <source>
        <strain evidence="7">ARSEF 14590</strain>
    </source>
</reference>
<feature type="chain" id="PRO_5042560906" description="Fungal lipase-type domain-containing protein" evidence="5">
    <location>
        <begin position="17"/>
        <end position="352"/>
    </location>
</feature>
<comment type="caution">
    <text evidence="7">The sequence shown here is derived from an EMBL/GenBank/DDBJ whole genome shotgun (WGS) entry which is preliminary data.</text>
</comment>
<dbReference type="GO" id="GO:0006629">
    <property type="term" value="P:lipid metabolic process"/>
    <property type="evidence" value="ECO:0007669"/>
    <property type="project" value="InterPro"/>
</dbReference>
<accession>A0AAJ0CX70</accession>
<dbReference type="CDD" id="cd00519">
    <property type="entry name" value="Lipase_3"/>
    <property type="match status" value="1"/>
</dbReference>
<feature type="domain" description="Fungal lipase-type" evidence="6">
    <location>
        <begin position="107"/>
        <end position="237"/>
    </location>
</feature>
<evidence type="ECO:0000313" key="7">
    <source>
        <dbReference type="EMBL" id="KAK2608739.1"/>
    </source>
</evidence>
<name>A0AAJ0CX70_9HYPO</name>
<sequence length="352" mass="39526">MLWLNSALWFAFLAAGTPIGTVEDYARSLEDRHDLSEQDFTSIKYYVQHAAAAYCNFNADPGKTVICGKNACPLVQRNKATVVDSFVGQYTGIGAYVAVDKIRKEIVLSVRGSNNIRNFITDIIFAWQRCDFVNDCKVHTGFAKSWEEIQDSATRAMKTARDQYPGYRLVATGHSLGGSVATLGAAYMRRNGFPVDVYTYGSPRVGNDAFANWMTSQPGGQWRITHDADPVPRLPPIFVGYRHISPEYWLSNGRDSQNDYPISQVEVCRGIANTECNGGTFGLDVTAHLHYLGDTSGCSGFPLKWKRDDVSIRPQDHRLDGWRRDDPSNEELEQRLNEWSQKDQEFVKNGTK</sequence>
<dbReference type="Proteomes" id="UP001251528">
    <property type="component" value="Unassembled WGS sequence"/>
</dbReference>
<keyword evidence="5" id="KW-0732">Signal</keyword>
<comment type="catalytic activity">
    <reaction evidence="2">
        <text>a diacylglycerol + H2O = a monoacylglycerol + a fatty acid + H(+)</text>
        <dbReference type="Rhea" id="RHEA:32731"/>
        <dbReference type="ChEBI" id="CHEBI:15377"/>
        <dbReference type="ChEBI" id="CHEBI:15378"/>
        <dbReference type="ChEBI" id="CHEBI:17408"/>
        <dbReference type="ChEBI" id="CHEBI:18035"/>
        <dbReference type="ChEBI" id="CHEBI:28868"/>
    </reaction>
</comment>
<dbReference type="Gene3D" id="3.40.50.1820">
    <property type="entry name" value="alpha/beta hydrolase"/>
    <property type="match status" value="1"/>
</dbReference>
<dbReference type="PANTHER" id="PTHR45856">
    <property type="entry name" value="ALPHA/BETA-HYDROLASES SUPERFAMILY PROTEIN"/>
    <property type="match status" value="1"/>
</dbReference>
<keyword evidence="8" id="KW-1185">Reference proteome</keyword>
<dbReference type="InterPro" id="IPR029058">
    <property type="entry name" value="AB_hydrolase_fold"/>
</dbReference>
<dbReference type="AlphaFoldDB" id="A0AAJ0CX70"/>
<dbReference type="PANTHER" id="PTHR45856:SF11">
    <property type="entry name" value="FUNGAL LIPASE-LIKE DOMAIN-CONTAINING PROTEIN"/>
    <property type="match status" value="1"/>
</dbReference>
<evidence type="ECO:0000256" key="1">
    <source>
        <dbReference type="ARBA" id="ARBA00043996"/>
    </source>
</evidence>